<dbReference type="SUPFAM" id="SSF51230">
    <property type="entry name" value="Single hybrid motif"/>
    <property type="match status" value="1"/>
</dbReference>
<protein>
    <submittedName>
        <fullName evidence="3">Biotin-requiring enzyme</fullName>
    </submittedName>
</protein>
<sequence length="159" mass="18002">MYKIKVNATHTFEVTKESMETLDVVETSTNHYHILQDNTSVKAEILQTDFNKKTYSIKVNNNTYDVTINDTIDQQIEALGFEIGALKQVNDIKAPMPGLILEVSVKVGDEVKENDTLLILEAMKMENVMHSPREGIIKSIHVKYGETVDKNSLLIEFES</sequence>
<organism evidence="3 4">
    <name type="scientific">Winogradskyella thalassocola</name>
    <dbReference type="NCBI Taxonomy" id="262004"/>
    <lineage>
        <taxon>Bacteria</taxon>
        <taxon>Pseudomonadati</taxon>
        <taxon>Bacteroidota</taxon>
        <taxon>Flavobacteriia</taxon>
        <taxon>Flavobacteriales</taxon>
        <taxon>Flavobacteriaceae</taxon>
        <taxon>Winogradskyella</taxon>
    </lineage>
</organism>
<dbReference type="InterPro" id="IPR011053">
    <property type="entry name" value="Single_hybrid_motif"/>
</dbReference>
<dbReference type="Pfam" id="PF00364">
    <property type="entry name" value="Biotin_lipoyl"/>
    <property type="match status" value="1"/>
</dbReference>
<dbReference type="PANTHER" id="PTHR45266">
    <property type="entry name" value="OXALOACETATE DECARBOXYLASE ALPHA CHAIN"/>
    <property type="match status" value="1"/>
</dbReference>
<dbReference type="PROSITE" id="PS50968">
    <property type="entry name" value="BIOTINYL_LIPOYL"/>
    <property type="match status" value="1"/>
</dbReference>
<dbReference type="STRING" id="262004.SAMN04489796_108135"/>
<gene>
    <name evidence="3" type="ORF">SAMN04489796_108135</name>
</gene>
<dbReference type="InterPro" id="IPR001882">
    <property type="entry name" value="Biotin_BS"/>
</dbReference>
<proteinExistence type="predicted"/>
<accession>A0A1G8J0H9</accession>
<evidence type="ECO:0000256" key="1">
    <source>
        <dbReference type="ARBA" id="ARBA00023267"/>
    </source>
</evidence>
<dbReference type="InterPro" id="IPR050709">
    <property type="entry name" value="Biotin_Carboxyl_Carrier/Decarb"/>
</dbReference>
<dbReference type="Proteomes" id="UP000199492">
    <property type="component" value="Unassembled WGS sequence"/>
</dbReference>
<dbReference type="FunFam" id="2.40.50.100:FF:000003">
    <property type="entry name" value="Acetyl-CoA carboxylase biotin carboxyl carrier protein"/>
    <property type="match status" value="1"/>
</dbReference>
<keyword evidence="1" id="KW-0092">Biotin</keyword>
<name>A0A1G8J0H9_9FLAO</name>
<reference evidence="4" key="1">
    <citation type="submission" date="2016-10" db="EMBL/GenBank/DDBJ databases">
        <authorList>
            <person name="Varghese N."/>
            <person name="Submissions S."/>
        </authorList>
    </citation>
    <scope>NUCLEOTIDE SEQUENCE [LARGE SCALE GENOMIC DNA]</scope>
    <source>
        <strain evidence="4">DSM 15363</strain>
    </source>
</reference>
<dbReference type="InterPro" id="IPR000089">
    <property type="entry name" value="Biotin_lipoyl"/>
</dbReference>
<keyword evidence="4" id="KW-1185">Reference proteome</keyword>
<dbReference type="Gene3D" id="2.40.50.100">
    <property type="match status" value="1"/>
</dbReference>
<evidence type="ECO:0000259" key="2">
    <source>
        <dbReference type="PROSITE" id="PS50968"/>
    </source>
</evidence>
<dbReference type="PROSITE" id="PS00188">
    <property type="entry name" value="BIOTIN"/>
    <property type="match status" value="1"/>
</dbReference>
<dbReference type="PANTHER" id="PTHR45266:SF3">
    <property type="entry name" value="OXALOACETATE DECARBOXYLASE ALPHA CHAIN"/>
    <property type="match status" value="1"/>
</dbReference>
<evidence type="ECO:0000313" key="4">
    <source>
        <dbReference type="Proteomes" id="UP000199492"/>
    </source>
</evidence>
<feature type="domain" description="Lipoyl-binding" evidence="2">
    <location>
        <begin position="80"/>
        <end position="158"/>
    </location>
</feature>
<dbReference type="RefSeq" id="WP_092469927.1">
    <property type="nucleotide sequence ID" value="NZ_FNCZ01000008.1"/>
</dbReference>
<dbReference type="OrthoDB" id="9812676at2"/>
<dbReference type="AlphaFoldDB" id="A0A1G8J0H9"/>
<dbReference type="EMBL" id="FNCZ01000008">
    <property type="protein sequence ID" value="SDI24562.1"/>
    <property type="molecule type" value="Genomic_DNA"/>
</dbReference>
<dbReference type="CDD" id="cd06850">
    <property type="entry name" value="biotinyl_domain"/>
    <property type="match status" value="1"/>
</dbReference>
<evidence type="ECO:0000313" key="3">
    <source>
        <dbReference type="EMBL" id="SDI24562.1"/>
    </source>
</evidence>